<organism evidence="3">
    <name type="scientific">Marseillevirus sp</name>
    <dbReference type="NCBI Taxonomy" id="2809551"/>
    <lineage>
        <taxon>Viruses</taxon>
        <taxon>Varidnaviria</taxon>
        <taxon>Bamfordvirae</taxon>
        <taxon>Nucleocytoviricota</taxon>
        <taxon>Megaviricetes</taxon>
        <taxon>Pimascovirales</taxon>
        <taxon>Pimascovirales incertae sedis</taxon>
        <taxon>Marseilleviridae</taxon>
        <taxon>Marseillevirus</taxon>
    </lineage>
</organism>
<dbReference type="InterPro" id="IPR029058">
    <property type="entry name" value="AB_hydrolase_fold"/>
</dbReference>
<evidence type="ECO:0000256" key="1">
    <source>
        <dbReference type="SAM" id="Phobius"/>
    </source>
</evidence>
<accession>A0AA96IYU6</accession>
<keyword evidence="1" id="KW-0812">Transmembrane</keyword>
<dbReference type="Gene3D" id="3.40.50.1820">
    <property type="entry name" value="alpha/beta hydrolase"/>
    <property type="match status" value="1"/>
</dbReference>
<gene>
    <name evidence="3" type="ORF">MarFTMF_388</name>
</gene>
<dbReference type="GO" id="GO:0006629">
    <property type="term" value="P:lipid metabolic process"/>
    <property type="evidence" value="ECO:0007669"/>
    <property type="project" value="InterPro"/>
</dbReference>
<feature type="domain" description="Fungal lipase-type" evidence="2">
    <location>
        <begin position="129"/>
        <end position="253"/>
    </location>
</feature>
<evidence type="ECO:0000313" key="3">
    <source>
        <dbReference type="EMBL" id="WNL49904.1"/>
    </source>
</evidence>
<feature type="transmembrane region" description="Helical" evidence="1">
    <location>
        <begin position="6"/>
        <end position="24"/>
    </location>
</feature>
<dbReference type="PANTHER" id="PTHR45856">
    <property type="entry name" value="ALPHA/BETA-HYDROLASES SUPERFAMILY PROTEIN"/>
    <property type="match status" value="1"/>
</dbReference>
<dbReference type="CDD" id="cd00519">
    <property type="entry name" value="Lipase_3"/>
    <property type="match status" value="1"/>
</dbReference>
<dbReference type="EMBL" id="OR343188">
    <property type="protein sequence ID" value="WNL49904.1"/>
    <property type="molecule type" value="Genomic_DNA"/>
</dbReference>
<dbReference type="Pfam" id="PF01764">
    <property type="entry name" value="Lipase_3"/>
    <property type="match status" value="1"/>
</dbReference>
<name>A0AA96IYU6_9VIRU</name>
<dbReference type="PANTHER" id="PTHR45856:SF24">
    <property type="entry name" value="FUNGAL LIPASE-LIKE DOMAIN-CONTAINING PROTEIN"/>
    <property type="match status" value="1"/>
</dbReference>
<proteinExistence type="predicted"/>
<protein>
    <submittedName>
        <fullName evidence="3">Lipase</fullName>
    </submittedName>
</protein>
<reference evidence="3" key="1">
    <citation type="submission" date="2023-07" db="EMBL/GenBank/DDBJ databases">
        <authorList>
            <person name="Xia Y."/>
        </authorList>
    </citation>
    <scope>NUCLEOTIDE SEQUENCE</scope>
    <source>
        <strain evidence="3">F</strain>
    </source>
</reference>
<sequence>MGLGIFVALGIILFAIFVVWFAFFDGKDNERARIVPAKGTKLYGADNGLFLSYPSVDWEKQSSVYNDDVARFLFALSWNSTSSKVTSQKVPVPPGFDTLVELKSKPWTTELQETYGLFLHSSVWNVSIISFGGTESYVDIYDDLSYSQTSPTALSVPTGVLAHSGFYGAYMDVRSQLRELVSRHGGKIFACGYSMGSGLLGICALDFARDPSLKMCLSFASPRVVNPAGREYLRDVPYYRVANSEDVVPYLPPPIISDIIDYGDTLFYEHLGENIVYTDNLLSVLNNHTTAYRKYMGF</sequence>
<dbReference type="InterPro" id="IPR002921">
    <property type="entry name" value="Fungal_lipase-type"/>
</dbReference>
<keyword evidence="1" id="KW-0472">Membrane</keyword>
<dbReference type="SUPFAM" id="SSF53474">
    <property type="entry name" value="alpha/beta-Hydrolases"/>
    <property type="match status" value="1"/>
</dbReference>
<evidence type="ECO:0000259" key="2">
    <source>
        <dbReference type="Pfam" id="PF01764"/>
    </source>
</evidence>
<dbReference type="InterPro" id="IPR051218">
    <property type="entry name" value="Sec_MonoDiacylglyc_Lipase"/>
</dbReference>
<keyword evidence="1" id="KW-1133">Transmembrane helix</keyword>